<dbReference type="RefSeq" id="WP_166881739.1">
    <property type="nucleotide sequence ID" value="NZ_WHJH01000060.1"/>
</dbReference>
<gene>
    <name evidence="2" type="ORF">F2P45_29185</name>
</gene>
<comment type="caution">
    <text evidence="2">The sequence shown here is derived from an EMBL/GenBank/DDBJ whole genome shotgun (WGS) entry which is preliminary data.</text>
</comment>
<dbReference type="SUPFAM" id="SSF74653">
    <property type="entry name" value="TolA/TonB C-terminal domain"/>
    <property type="match status" value="1"/>
</dbReference>
<evidence type="ECO:0000256" key="1">
    <source>
        <dbReference type="SAM" id="Phobius"/>
    </source>
</evidence>
<feature type="transmembrane region" description="Helical" evidence="1">
    <location>
        <begin position="314"/>
        <end position="333"/>
    </location>
</feature>
<evidence type="ECO:0000313" key="3">
    <source>
        <dbReference type="Proteomes" id="UP000609726"/>
    </source>
</evidence>
<proteinExistence type="predicted"/>
<evidence type="ECO:0008006" key="4">
    <source>
        <dbReference type="Google" id="ProtNLM"/>
    </source>
</evidence>
<evidence type="ECO:0000313" key="2">
    <source>
        <dbReference type="EMBL" id="NHZ93052.1"/>
    </source>
</evidence>
<dbReference type="EMBL" id="WHJH01000060">
    <property type="protein sequence ID" value="NHZ93052.1"/>
    <property type="molecule type" value="Genomic_DNA"/>
</dbReference>
<organism evidence="2 3">
    <name type="scientific">Massilia mucilaginosa</name>
    <dbReference type="NCBI Taxonomy" id="2609282"/>
    <lineage>
        <taxon>Bacteria</taxon>
        <taxon>Pseudomonadati</taxon>
        <taxon>Pseudomonadota</taxon>
        <taxon>Betaproteobacteria</taxon>
        <taxon>Burkholderiales</taxon>
        <taxon>Oxalobacteraceae</taxon>
        <taxon>Telluria group</taxon>
        <taxon>Massilia</taxon>
    </lineage>
</organism>
<keyword evidence="3" id="KW-1185">Reference proteome</keyword>
<dbReference type="Proteomes" id="UP000609726">
    <property type="component" value="Unassembled WGS sequence"/>
</dbReference>
<protein>
    <recommendedName>
        <fullName evidence="4">TonB C-terminal domain-containing protein</fullName>
    </recommendedName>
</protein>
<keyword evidence="1" id="KW-0472">Membrane</keyword>
<reference evidence="2 3" key="1">
    <citation type="submission" date="2019-10" db="EMBL/GenBank/DDBJ databases">
        <title>Taxonomy of Antarctic Massilia spp.: description of Massilia rubra sp. nov., Massilia aquatica sp. nov., Massilia mucilaginosa sp. nov., Massilia frigida sp. nov. isolated from streams, lakes and regoliths.</title>
        <authorList>
            <person name="Holochova P."/>
            <person name="Sedlacek I."/>
            <person name="Kralova S."/>
            <person name="Maslanova I."/>
            <person name="Busse H.-J."/>
            <person name="Stankova E."/>
            <person name="Vrbovska V."/>
            <person name="Kovarovic V."/>
            <person name="Bartak M."/>
            <person name="Svec P."/>
            <person name="Pantucek R."/>
        </authorList>
    </citation>
    <scope>NUCLEOTIDE SEQUENCE [LARGE SCALE GENOMIC DNA]</scope>
    <source>
        <strain evidence="2 3">CCM 8733</strain>
    </source>
</reference>
<keyword evidence="1" id="KW-0812">Transmembrane</keyword>
<dbReference type="Gene3D" id="3.30.1150.10">
    <property type="match status" value="1"/>
</dbReference>
<accession>A0ABX0P1E6</accession>
<dbReference type="Pfam" id="PF13103">
    <property type="entry name" value="TonB_2"/>
    <property type="match status" value="1"/>
</dbReference>
<sequence>MPRTPAFLVRLGLDTTADERAIRRAYARLLKQIDQETEPARFQALREDYEQAIAWLSRREADDHADEDENIVHEDAAGASAAPAPVRSSDLFERIDPDALADEVYQEFLAALPELRSGPMQADVIAWSNALRRCLDHQRLLNIAAGAAFEARIAALLAGPRQPGHETLFSAAIEVFGWVSGRHRLRQFHRAGALLDRAIDERDMFNAQESRERLAQQQALAMLALPDLPHADTLRRLAPHVEMMMARFPVLMRIVADQDSLDRWRAGAAALSAERVRLTAIVSARAQLPADAARHGHASTVSDRARAYLKDKMAGPLPAILAGLLIIFAALWWHSAQSVAPTHYTPPADHAAPLNPSGQQGNASSRIRMAWPDFFMAMPASRPQSKLMTRKQLDAIGAHFNYTVEKHTPLGRRSIDLDIHLDQDSKIKSMTIARSSGYRDFDDAVEKALRDAQPFPASAARSFKMIYITNVTQQHLPKEPVGPLPQS</sequence>
<name>A0ABX0P1E6_9BURK</name>
<keyword evidence="1" id="KW-1133">Transmembrane helix</keyword>